<comment type="catalytic activity">
    <reaction evidence="12">
        <text>NAD(+) + (ADP-D-ribosyl)n-acceptor = nicotinamide + (ADP-D-ribosyl)n+1-acceptor + H(+).</text>
        <dbReference type="EC" id="2.4.2.30"/>
    </reaction>
</comment>
<keyword evidence="5" id="KW-0479">Metal-binding</keyword>
<dbReference type="InterPro" id="IPR012982">
    <property type="entry name" value="PARP1-like_PADR1_Zn_ribbon"/>
</dbReference>
<dbReference type="PANTHER" id="PTHR10459">
    <property type="entry name" value="DNA LIGASE"/>
    <property type="match status" value="1"/>
</dbReference>
<evidence type="ECO:0000256" key="11">
    <source>
        <dbReference type="ARBA" id="ARBA00024347"/>
    </source>
</evidence>
<keyword evidence="7" id="KW-0863">Zinc-finger</keyword>
<keyword evidence="9 13" id="KW-0520">NAD</keyword>
<evidence type="ECO:0000256" key="2">
    <source>
        <dbReference type="ARBA" id="ARBA00022676"/>
    </source>
</evidence>
<dbReference type="InterPro" id="IPR050800">
    <property type="entry name" value="ARTD/PARP"/>
</dbReference>
<evidence type="ECO:0000256" key="12">
    <source>
        <dbReference type="ARBA" id="ARBA00033987"/>
    </source>
</evidence>
<dbReference type="GO" id="GO:1990404">
    <property type="term" value="F:NAD+-protein mono-ADP-ribosyltransferase activity"/>
    <property type="evidence" value="ECO:0007669"/>
    <property type="project" value="TreeGrafter"/>
</dbReference>
<evidence type="ECO:0000256" key="7">
    <source>
        <dbReference type="ARBA" id="ARBA00022771"/>
    </source>
</evidence>
<dbReference type="GO" id="GO:0008270">
    <property type="term" value="F:zinc ion binding"/>
    <property type="evidence" value="ECO:0007669"/>
    <property type="project" value="UniProtKB-KW"/>
</dbReference>
<evidence type="ECO:0000256" key="8">
    <source>
        <dbReference type="ARBA" id="ARBA00022833"/>
    </source>
</evidence>
<keyword evidence="10" id="KW-0539">Nucleus</keyword>
<feature type="domain" description="WGR" evidence="18">
    <location>
        <begin position="490"/>
        <end position="596"/>
    </location>
</feature>
<dbReference type="PROSITE" id="PS51060">
    <property type="entry name" value="PARP_ALPHA_HD"/>
    <property type="match status" value="1"/>
</dbReference>
<evidence type="ECO:0000313" key="20">
    <source>
        <dbReference type="Proteomes" id="UP000051952"/>
    </source>
</evidence>
<gene>
    <name evidence="19" type="ORF">BSAL_61180</name>
</gene>
<evidence type="ECO:0000256" key="1">
    <source>
        <dbReference type="ARBA" id="ARBA00004123"/>
    </source>
</evidence>
<dbReference type="EC" id="2.4.2.-" evidence="13"/>
<dbReference type="Gene3D" id="1.20.142.10">
    <property type="entry name" value="Poly(ADP-ribose) polymerase, regulatory domain"/>
    <property type="match status" value="1"/>
</dbReference>
<dbReference type="EMBL" id="CYKH01000294">
    <property type="protein sequence ID" value="CUF30512.1"/>
    <property type="molecule type" value="Genomic_DNA"/>
</dbReference>
<dbReference type="GO" id="GO:0005730">
    <property type="term" value="C:nucleolus"/>
    <property type="evidence" value="ECO:0007669"/>
    <property type="project" value="TreeGrafter"/>
</dbReference>
<evidence type="ECO:0000259" key="18">
    <source>
        <dbReference type="PROSITE" id="PS51977"/>
    </source>
</evidence>
<dbReference type="Gene3D" id="3.90.640.80">
    <property type="match status" value="1"/>
</dbReference>
<evidence type="ECO:0000256" key="3">
    <source>
        <dbReference type="ARBA" id="ARBA00022679"/>
    </source>
</evidence>
<evidence type="ECO:0000256" key="6">
    <source>
        <dbReference type="ARBA" id="ARBA00022765"/>
    </source>
</evidence>
<dbReference type="InterPro" id="IPR036957">
    <property type="entry name" value="Znf_PARP_sf"/>
</dbReference>
<dbReference type="OrthoDB" id="429950at2759"/>
<evidence type="ECO:0000259" key="16">
    <source>
        <dbReference type="PROSITE" id="PS51059"/>
    </source>
</evidence>
<dbReference type="PROSITE" id="PS51059">
    <property type="entry name" value="PARP_CATALYTIC"/>
    <property type="match status" value="1"/>
</dbReference>
<feature type="region of interest" description="Disordered" evidence="14">
    <location>
        <begin position="443"/>
        <end position="467"/>
    </location>
</feature>
<keyword evidence="6" id="KW-0013">ADP-ribosylation</keyword>
<dbReference type="InterPro" id="IPR001510">
    <property type="entry name" value="Znf_PARP"/>
</dbReference>
<proteinExistence type="inferred from homology"/>
<feature type="region of interest" description="Disordered" evidence="14">
    <location>
        <begin position="700"/>
        <end position="740"/>
    </location>
</feature>
<dbReference type="VEuPathDB" id="TriTrypDB:BSAL_61180"/>
<dbReference type="InterPro" id="IPR012317">
    <property type="entry name" value="Poly(ADP-ribose)pol_cat_dom"/>
</dbReference>
<dbReference type="GO" id="GO:0070212">
    <property type="term" value="P:protein poly-ADP-ribosylation"/>
    <property type="evidence" value="ECO:0007669"/>
    <property type="project" value="TreeGrafter"/>
</dbReference>
<evidence type="ECO:0000256" key="14">
    <source>
        <dbReference type="SAM" id="MobiDB-lite"/>
    </source>
</evidence>
<dbReference type="SMART" id="SM00773">
    <property type="entry name" value="WGR"/>
    <property type="match status" value="1"/>
</dbReference>
<dbReference type="PROSITE" id="PS52007">
    <property type="entry name" value="PADR1"/>
    <property type="match status" value="1"/>
</dbReference>
<organism evidence="19 20">
    <name type="scientific">Bodo saltans</name>
    <name type="common">Flagellated protozoan</name>
    <dbReference type="NCBI Taxonomy" id="75058"/>
    <lineage>
        <taxon>Eukaryota</taxon>
        <taxon>Discoba</taxon>
        <taxon>Euglenozoa</taxon>
        <taxon>Kinetoplastea</taxon>
        <taxon>Metakinetoplastina</taxon>
        <taxon>Eubodonida</taxon>
        <taxon>Bodonidae</taxon>
        <taxon>Bodo</taxon>
    </lineage>
</organism>
<dbReference type="Pfam" id="PF05406">
    <property type="entry name" value="WGR"/>
    <property type="match status" value="1"/>
</dbReference>
<dbReference type="GO" id="GO:0003677">
    <property type="term" value="F:DNA binding"/>
    <property type="evidence" value="ECO:0007669"/>
    <property type="project" value="InterPro"/>
</dbReference>
<dbReference type="PROSITE" id="PS51977">
    <property type="entry name" value="WGR"/>
    <property type="match status" value="1"/>
</dbReference>
<dbReference type="Pfam" id="PF00644">
    <property type="entry name" value="PARP"/>
    <property type="match status" value="1"/>
</dbReference>
<feature type="domain" description="PARP catalytic" evidence="16">
    <location>
        <begin position="845"/>
        <end position="1066"/>
    </location>
</feature>
<feature type="compositionally biased region" description="Basic and acidic residues" evidence="14">
    <location>
        <begin position="364"/>
        <end position="383"/>
    </location>
</feature>
<dbReference type="InterPro" id="IPR036930">
    <property type="entry name" value="WGR_dom_sf"/>
</dbReference>
<dbReference type="SUPFAM" id="SSF56399">
    <property type="entry name" value="ADP-ribosylation"/>
    <property type="match status" value="1"/>
</dbReference>
<keyword evidence="3 13" id="KW-0808">Transferase</keyword>
<feature type="domain" description="PARP-type" evidence="15">
    <location>
        <begin position="50"/>
        <end position="140"/>
    </location>
</feature>
<dbReference type="CDD" id="cd01437">
    <property type="entry name" value="parp_like"/>
    <property type="match status" value="1"/>
</dbReference>
<dbReference type="FunFam" id="3.90.228.10:FF:000002">
    <property type="entry name" value="Poly [ADP-ribose] polymerase"/>
    <property type="match status" value="1"/>
</dbReference>
<comment type="subcellular location">
    <subcellularLocation>
        <location evidence="1">Nucleus</location>
    </subcellularLocation>
</comment>
<keyword evidence="4" id="KW-0548">Nucleotidyltransferase</keyword>
<accession>A0A0S4IQW6</accession>
<dbReference type="GO" id="GO:0016779">
    <property type="term" value="F:nucleotidyltransferase activity"/>
    <property type="evidence" value="ECO:0007669"/>
    <property type="project" value="UniProtKB-KW"/>
</dbReference>
<evidence type="ECO:0000259" key="17">
    <source>
        <dbReference type="PROSITE" id="PS51060"/>
    </source>
</evidence>
<dbReference type="Gene3D" id="3.90.228.10">
    <property type="match status" value="1"/>
</dbReference>
<reference evidence="20" key="1">
    <citation type="submission" date="2015-09" db="EMBL/GenBank/DDBJ databases">
        <authorList>
            <consortium name="Pathogen Informatics"/>
        </authorList>
    </citation>
    <scope>NUCLEOTIDE SEQUENCE [LARGE SCALE GENOMIC DNA]</scope>
    <source>
        <strain evidence="20">Lake Konstanz</strain>
    </source>
</reference>
<evidence type="ECO:0000256" key="10">
    <source>
        <dbReference type="ARBA" id="ARBA00023242"/>
    </source>
</evidence>
<dbReference type="Gene3D" id="3.30.1740.10">
    <property type="entry name" value="Zinc finger, PARP-type"/>
    <property type="match status" value="1"/>
</dbReference>
<feature type="region of interest" description="Disordered" evidence="14">
    <location>
        <begin position="757"/>
        <end position="779"/>
    </location>
</feature>
<keyword evidence="8" id="KW-0862">Zinc</keyword>
<dbReference type="InterPro" id="IPR004102">
    <property type="entry name" value="Poly(ADP-ribose)pol_reg_dom"/>
</dbReference>
<dbReference type="PANTHER" id="PTHR10459:SF60">
    <property type="entry name" value="POLY [ADP-RIBOSE] POLYMERASE 2"/>
    <property type="match status" value="1"/>
</dbReference>
<name>A0A0S4IQW6_BODSA</name>
<dbReference type="SUPFAM" id="SSF47587">
    <property type="entry name" value="Domain of poly(ADP-ribose) polymerase"/>
    <property type="match status" value="2"/>
</dbReference>
<dbReference type="SUPFAM" id="SSF142921">
    <property type="entry name" value="WGR domain-like"/>
    <property type="match status" value="1"/>
</dbReference>
<dbReference type="SMART" id="SM01336">
    <property type="entry name" value="zf-PARP"/>
    <property type="match status" value="1"/>
</dbReference>
<evidence type="ECO:0000256" key="13">
    <source>
        <dbReference type="RuleBase" id="RU362114"/>
    </source>
</evidence>
<dbReference type="GO" id="GO:0003950">
    <property type="term" value="F:NAD+ poly-ADP-ribosyltransferase activity"/>
    <property type="evidence" value="ECO:0007669"/>
    <property type="project" value="UniProtKB-UniRule"/>
</dbReference>
<dbReference type="InterPro" id="IPR008893">
    <property type="entry name" value="WGR_domain"/>
</dbReference>
<dbReference type="Proteomes" id="UP000051952">
    <property type="component" value="Unassembled WGS sequence"/>
</dbReference>
<feature type="compositionally biased region" description="Low complexity" evidence="14">
    <location>
        <begin position="700"/>
        <end position="724"/>
    </location>
</feature>
<dbReference type="GO" id="GO:0006302">
    <property type="term" value="P:double-strand break repair"/>
    <property type="evidence" value="ECO:0007669"/>
    <property type="project" value="TreeGrafter"/>
</dbReference>
<feature type="domain" description="PARP alpha-helical" evidence="17">
    <location>
        <begin position="637"/>
        <end position="835"/>
    </location>
</feature>
<comment type="similarity">
    <text evidence="11">Belongs to the ARTD/PARP family.</text>
</comment>
<dbReference type="PROSITE" id="PS50064">
    <property type="entry name" value="ZF_PARP_2"/>
    <property type="match status" value="1"/>
</dbReference>
<evidence type="ECO:0000259" key="15">
    <source>
        <dbReference type="PROSITE" id="PS50064"/>
    </source>
</evidence>
<dbReference type="InterPro" id="IPR036616">
    <property type="entry name" value="Poly(ADP-ribose)pol_reg_dom_sf"/>
</dbReference>
<evidence type="ECO:0000313" key="19">
    <source>
        <dbReference type="EMBL" id="CUF30512.1"/>
    </source>
</evidence>
<dbReference type="Pfam" id="PF00645">
    <property type="entry name" value="zf-PARP"/>
    <property type="match status" value="1"/>
</dbReference>
<evidence type="ECO:0000256" key="4">
    <source>
        <dbReference type="ARBA" id="ARBA00022695"/>
    </source>
</evidence>
<dbReference type="AlphaFoldDB" id="A0A0S4IQW6"/>
<sequence>MFRALRRNALLSHGTQRWFSSTNACRLLSCHGVVAGTATQASFKPLTGLIQVEYAKSSRSNCAMCGFGIAADSLRIGTFHQGTGDFAIAAWQHPRCFRSMTLQLYPDMVRYTDDDIALKQLGSIKPADRDLVAQLLTDDDSCTWSSLLGIVFTTPLEIEMVGQQLAASALAHEALAEWTTDDLVTLSSANISPQEAAKRAASKKKPDRDVLIGTVSSQLLFGPIAPCEACNGGELVPNEAQGVYKCKGHFDAFTRCGTIVSASDIRRTTLNVPSSVDGAVKDLRKKLTKELPFDKQVIVGHVVKLAAANWREQHGRSLGDGVNVKTYRDLTFFTNKTSLQDKSIDWGAVTARGGVVTEKREPVQGEFKQDGSEHYVKTTKSDSKSSSIDRSLPIVSTEWVQESTKVLRPLTAIEGFTYYEDDRRPPAVDSRWLQSLAVRSGTAASPDSTTASSVPSPTTTTATTTESATSTTVVFCGSAPVDAESNLAGTHSVYHTNDLPWSATLSLVDLSTDKNTFYILQLLQANESSSQKKFVVFRRWGRLGDPLKSGATEEAFWSADRAKSKFAKYFQDRTDNEWEPLTADHARQFVKKPGKYSWVDPPLADGDEDTYKSKEGAAKKKLDSAALTASSTQKPAALSLPRETEKLMELLFDEESIQRSMATMNIDTKKMPLPGLNARAVKEGRAVLQQLMKENISISPPSAALPPEEAVPAAPELIDTTTTKKSTKKLKEPSKKKKQQAAELAAQEAAAAVAAAAVARSAPTETPAPPPLSPAEEQRRQRNILSLSNQFYSHIPHVRTESAESFLLNTTDKIASKFQLLDDLEDILITKKMMLQKTGDHSGNQRLVSHYQALHIDLQPLSTATEEGKMVATYFNNSHGATHRRFKLRQLWKLEREGEEQRFEPWKTFPNRKLLWHGSRLTNWVRILTTGLKIAPPDAPVSGYMFGKGIYFADMISKSANYCNMDSSSGDGGLLILAEVALGTPTKRYQSDYITSLPKNTHSTYALGKSMPDPNGDLTLPTGLVVPTGKPVDQPDGYRKCSLMYNEFIVYDVTQVKLKYLLHVDS</sequence>
<evidence type="ECO:0000256" key="5">
    <source>
        <dbReference type="ARBA" id="ARBA00022723"/>
    </source>
</evidence>
<dbReference type="Pfam" id="PF08063">
    <property type="entry name" value="Zn_ribbon_PADR1"/>
    <property type="match status" value="1"/>
</dbReference>
<keyword evidence="2 13" id="KW-0328">Glycosyltransferase</keyword>
<protein>
    <recommendedName>
        <fullName evidence="13">Poly [ADP-ribose] polymerase</fullName>
        <shortName evidence="13">PARP</shortName>
        <ecNumber evidence="13">2.4.2.-</ecNumber>
    </recommendedName>
</protein>
<feature type="region of interest" description="Disordered" evidence="14">
    <location>
        <begin position="364"/>
        <end position="388"/>
    </location>
</feature>
<evidence type="ECO:0000256" key="9">
    <source>
        <dbReference type="ARBA" id="ARBA00023027"/>
    </source>
</evidence>
<dbReference type="Pfam" id="PF02877">
    <property type="entry name" value="PARP_reg"/>
    <property type="match status" value="1"/>
</dbReference>
<dbReference type="SUPFAM" id="SSF57716">
    <property type="entry name" value="Glucocorticoid receptor-like (DNA-binding domain)"/>
    <property type="match status" value="1"/>
</dbReference>
<dbReference type="SMART" id="SM01335">
    <property type="entry name" value="PADR1"/>
    <property type="match status" value="1"/>
</dbReference>
<keyword evidence="20" id="KW-1185">Reference proteome</keyword>